<reference evidence="2 3" key="1">
    <citation type="submission" date="2021-06" db="EMBL/GenBank/DDBJ databases">
        <authorList>
            <person name="Palmer J.M."/>
        </authorList>
    </citation>
    <scope>NUCLEOTIDE SEQUENCE [LARGE SCALE GENOMIC DNA]</scope>
    <source>
        <strain evidence="2 3">XC_2019</strain>
        <tissue evidence="2">Muscle</tissue>
    </source>
</reference>
<sequence length="99" mass="11160">MAYTLSTEFRARAILCLHKYKYLLVSATISHLTKSDTFVKPVILITLVTAFSSSVNVNLYHFFGVIRLLSCKKNVPFLCVRQTPSHNLCVKQTPSLSKP</sequence>
<keyword evidence="1" id="KW-1133">Transmembrane helix</keyword>
<keyword evidence="1" id="KW-0812">Transmembrane</keyword>
<name>A0ABV0S5E8_9TELE</name>
<dbReference type="EMBL" id="JAHRIN010067625">
    <property type="protein sequence ID" value="MEQ2214762.1"/>
    <property type="molecule type" value="Genomic_DNA"/>
</dbReference>
<keyword evidence="3" id="KW-1185">Reference proteome</keyword>
<feature type="transmembrane region" description="Helical" evidence="1">
    <location>
        <begin position="42"/>
        <end position="63"/>
    </location>
</feature>
<evidence type="ECO:0000313" key="3">
    <source>
        <dbReference type="Proteomes" id="UP001434883"/>
    </source>
</evidence>
<gene>
    <name evidence="2" type="ORF">XENOCAPTIV_019240</name>
</gene>
<comment type="caution">
    <text evidence="2">The sequence shown here is derived from an EMBL/GenBank/DDBJ whole genome shotgun (WGS) entry which is preliminary data.</text>
</comment>
<protein>
    <submittedName>
        <fullName evidence="2">Uncharacterized protein</fullName>
    </submittedName>
</protein>
<organism evidence="2 3">
    <name type="scientific">Xenoophorus captivus</name>
    <dbReference type="NCBI Taxonomy" id="1517983"/>
    <lineage>
        <taxon>Eukaryota</taxon>
        <taxon>Metazoa</taxon>
        <taxon>Chordata</taxon>
        <taxon>Craniata</taxon>
        <taxon>Vertebrata</taxon>
        <taxon>Euteleostomi</taxon>
        <taxon>Actinopterygii</taxon>
        <taxon>Neopterygii</taxon>
        <taxon>Teleostei</taxon>
        <taxon>Neoteleostei</taxon>
        <taxon>Acanthomorphata</taxon>
        <taxon>Ovalentaria</taxon>
        <taxon>Atherinomorphae</taxon>
        <taxon>Cyprinodontiformes</taxon>
        <taxon>Goodeidae</taxon>
        <taxon>Xenoophorus</taxon>
    </lineage>
</organism>
<accession>A0ABV0S5E8</accession>
<proteinExistence type="predicted"/>
<dbReference type="Proteomes" id="UP001434883">
    <property type="component" value="Unassembled WGS sequence"/>
</dbReference>
<evidence type="ECO:0000313" key="2">
    <source>
        <dbReference type="EMBL" id="MEQ2214762.1"/>
    </source>
</evidence>
<evidence type="ECO:0000256" key="1">
    <source>
        <dbReference type="SAM" id="Phobius"/>
    </source>
</evidence>
<keyword evidence="1" id="KW-0472">Membrane</keyword>